<evidence type="ECO:0000259" key="2">
    <source>
        <dbReference type="Pfam" id="PF14501"/>
    </source>
</evidence>
<feature type="transmembrane region" description="Helical" evidence="1">
    <location>
        <begin position="127"/>
        <end position="147"/>
    </location>
</feature>
<keyword evidence="4" id="KW-1185">Reference proteome</keyword>
<dbReference type="InterPro" id="IPR036890">
    <property type="entry name" value="HATPase_C_sf"/>
</dbReference>
<gene>
    <name evidence="3" type="ORF">OCV57_11965</name>
</gene>
<organism evidence="3 4">
    <name type="scientific">Hominimerdicola aceti</name>
    <dbReference type="NCBI Taxonomy" id="2981726"/>
    <lineage>
        <taxon>Bacteria</taxon>
        <taxon>Bacillati</taxon>
        <taxon>Bacillota</taxon>
        <taxon>Clostridia</taxon>
        <taxon>Eubacteriales</taxon>
        <taxon>Oscillospiraceae</taxon>
        <taxon>Hominimerdicola</taxon>
    </lineage>
</organism>
<dbReference type="Pfam" id="PF14501">
    <property type="entry name" value="HATPase_c_5"/>
    <property type="match status" value="1"/>
</dbReference>
<dbReference type="CDD" id="cd16935">
    <property type="entry name" value="HATPase_AgrC-ComD-like"/>
    <property type="match status" value="1"/>
</dbReference>
<feature type="domain" description="Sensor histidine kinase NatK-like C-terminal" evidence="2">
    <location>
        <begin position="337"/>
        <end position="438"/>
    </location>
</feature>
<feature type="transmembrane region" description="Helical" evidence="1">
    <location>
        <begin position="167"/>
        <end position="182"/>
    </location>
</feature>
<protein>
    <submittedName>
        <fullName evidence="3">GHKL domain-containing protein</fullName>
    </submittedName>
</protein>
<reference evidence="3 4" key="1">
    <citation type="journal article" date="2021" name="ISME Commun">
        <title>Automated analysis of genomic sequences facilitates high-throughput and comprehensive description of bacteria.</title>
        <authorList>
            <person name="Hitch T.C.A."/>
        </authorList>
    </citation>
    <scope>NUCLEOTIDE SEQUENCE [LARGE SCALE GENOMIC DNA]</scope>
    <source>
        <strain evidence="3 4">Sanger_31</strain>
    </source>
</reference>
<evidence type="ECO:0000313" key="4">
    <source>
        <dbReference type="Proteomes" id="UP001208131"/>
    </source>
</evidence>
<comment type="caution">
    <text evidence="3">The sequence shown here is derived from an EMBL/GenBank/DDBJ whole genome shotgun (WGS) entry which is preliminary data.</text>
</comment>
<accession>A0AAE3LL97</accession>
<evidence type="ECO:0000256" key="1">
    <source>
        <dbReference type="SAM" id="Phobius"/>
    </source>
</evidence>
<feature type="transmembrane region" description="Helical" evidence="1">
    <location>
        <begin position="65"/>
        <end position="83"/>
    </location>
</feature>
<keyword evidence="1" id="KW-0472">Membrane</keyword>
<feature type="transmembrane region" description="Helical" evidence="1">
    <location>
        <begin position="41"/>
        <end position="59"/>
    </location>
</feature>
<sequence>MPPLYRLVEVGIYSLLNFLPLMVLALYPFRHRLRFSKTATVGLVVALSLVQIFLGWQAAFFSTNAGLLSAVSTLLYAAFYFFAVKVKVGKTGFTLLLLSNNASFIVITSKCLEGILFPSLAYESYRWSFSLCMLMTEAVVWGPLFIYMKKVYTPAVEREPSGLEWRYLWLIPFTFYIIWYYTLYGNSTKSSLELALEPKNTIALFFINAGAFLVYYIVARLVSEQQKNLRLQENNHLLEMQNLQYDYLQDKIKETRRYKHDVRHHIALMQELLKKGEYDKLSEYLNSFRDSMPDISERIYCKNTSVSALLAYFAQIAESSGIEYKVSADIPDDIKIDITDLSVLFGNLIENAIHGCVSDSAKNKKIIIRAKADSYSLCLAVDNTFTGTILTDPEGGFLSSKRKGKGIGTESVKNIAAKYNGVAKFEYGDGMFYASVMLNI</sequence>
<dbReference type="Proteomes" id="UP001208131">
    <property type="component" value="Unassembled WGS sequence"/>
</dbReference>
<feature type="transmembrane region" description="Helical" evidence="1">
    <location>
        <begin position="12"/>
        <end position="29"/>
    </location>
</feature>
<dbReference type="InterPro" id="IPR032834">
    <property type="entry name" value="NatK-like_C"/>
</dbReference>
<dbReference type="RefSeq" id="WP_267301728.1">
    <property type="nucleotide sequence ID" value="NZ_JAOQJZ010000014.1"/>
</dbReference>
<dbReference type="SUPFAM" id="SSF55874">
    <property type="entry name" value="ATPase domain of HSP90 chaperone/DNA topoisomerase II/histidine kinase"/>
    <property type="match status" value="1"/>
</dbReference>
<evidence type="ECO:0000313" key="3">
    <source>
        <dbReference type="EMBL" id="MCU6706632.1"/>
    </source>
</evidence>
<dbReference type="EMBL" id="JAOQJZ010000014">
    <property type="protein sequence ID" value="MCU6706632.1"/>
    <property type="molecule type" value="Genomic_DNA"/>
</dbReference>
<keyword evidence="1" id="KW-0812">Transmembrane</keyword>
<feature type="transmembrane region" description="Helical" evidence="1">
    <location>
        <begin position="202"/>
        <end position="222"/>
    </location>
</feature>
<dbReference type="Gene3D" id="3.30.565.10">
    <property type="entry name" value="Histidine kinase-like ATPase, C-terminal domain"/>
    <property type="match status" value="1"/>
</dbReference>
<feature type="transmembrane region" description="Helical" evidence="1">
    <location>
        <begin position="95"/>
        <end position="121"/>
    </location>
</feature>
<dbReference type="PANTHER" id="PTHR40448:SF1">
    <property type="entry name" value="TWO-COMPONENT SENSOR HISTIDINE KINASE"/>
    <property type="match status" value="1"/>
</dbReference>
<keyword evidence="1" id="KW-1133">Transmembrane helix</keyword>
<name>A0AAE3LL97_9FIRM</name>
<dbReference type="PANTHER" id="PTHR40448">
    <property type="entry name" value="TWO-COMPONENT SENSOR HISTIDINE KINASE"/>
    <property type="match status" value="1"/>
</dbReference>
<dbReference type="GO" id="GO:0042802">
    <property type="term" value="F:identical protein binding"/>
    <property type="evidence" value="ECO:0007669"/>
    <property type="project" value="TreeGrafter"/>
</dbReference>
<dbReference type="AlphaFoldDB" id="A0AAE3LL97"/>
<proteinExistence type="predicted"/>